<feature type="domain" description="Transglycosylase SLT" evidence="1">
    <location>
        <begin position="1"/>
        <end position="107"/>
    </location>
</feature>
<dbReference type="GO" id="GO:0009253">
    <property type="term" value="P:peptidoglycan catabolic process"/>
    <property type="evidence" value="ECO:0007669"/>
    <property type="project" value="TreeGrafter"/>
</dbReference>
<organism evidence="2">
    <name type="scientific">uncultured Sulfurovum sp</name>
    <dbReference type="NCBI Taxonomy" id="269237"/>
    <lineage>
        <taxon>Bacteria</taxon>
        <taxon>Pseudomonadati</taxon>
        <taxon>Campylobacterota</taxon>
        <taxon>Epsilonproteobacteria</taxon>
        <taxon>Campylobacterales</taxon>
        <taxon>Sulfurovaceae</taxon>
        <taxon>Sulfurovum</taxon>
        <taxon>environmental samples</taxon>
    </lineage>
</organism>
<gene>
    <name evidence="2" type="ORF">HELGO_WM85019</name>
</gene>
<dbReference type="SUPFAM" id="SSF53955">
    <property type="entry name" value="Lysozyme-like"/>
    <property type="match status" value="1"/>
</dbReference>
<dbReference type="AlphaFoldDB" id="A0A6S6SDG5"/>
<dbReference type="EMBL" id="CACVAR010000106">
    <property type="protein sequence ID" value="CAA6802739.1"/>
    <property type="molecule type" value="Genomic_DNA"/>
</dbReference>
<sequence length="117" mass="13620">DAIGSIANYFIGKGKWQPRVPVTMMTYYNKSRFYGLPTGHKTLYTQAHLYQLGMRPSSNFYGYKGDVSLIKLSKYNKDELWWGTPNFRAITRYNPKDHYAMAVHQLSLAIRKAKYGR</sequence>
<dbReference type="InterPro" id="IPR043426">
    <property type="entry name" value="MltB-like"/>
</dbReference>
<dbReference type="GO" id="GO:0008933">
    <property type="term" value="F:peptidoglycan lytic transglycosylase activity"/>
    <property type="evidence" value="ECO:0007669"/>
    <property type="project" value="TreeGrafter"/>
</dbReference>
<dbReference type="InterPro" id="IPR031304">
    <property type="entry name" value="SLT_2"/>
</dbReference>
<keyword evidence="2" id="KW-0378">Hydrolase</keyword>
<dbReference type="Gene3D" id="1.10.530.10">
    <property type="match status" value="1"/>
</dbReference>
<name>A0A6S6SDG5_9BACT</name>
<protein>
    <submittedName>
        <fullName evidence="2">Membrane-bound lytic murein transglycosylase B (EC)</fullName>
        <ecNumber evidence="2">3.2.1.-</ecNumber>
    </submittedName>
</protein>
<keyword evidence="2" id="KW-0326">Glycosidase</keyword>
<feature type="non-terminal residue" evidence="2">
    <location>
        <position position="1"/>
    </location>
</feature>
<proteinExistence type="predicted"/>
<accession>A0A6S6SDG5</accession>
<dbReference type="Pfam" id="PF13406">
    <property type="entry name" value="SLT_2"/>
    <property type="match status" value="1"/>
</dbReference>
<dbReference type="PANTHER" id="PTHR30163">
    <property type="entry name" value="MEMBRANE-BOUND LYTIC MUREIN TRANSGLYCOSYLASE B"/>
    <property type="match status" value="1"/>
</dbReference>
<evidence type="ECO:0000313" key="2">
    <source>
        <dbReference type="EMBL" id="CAA6802739.1"/>
    </source>
</evidence>
<dbReference type="EC" id="3.2.1.-" evidence="2"/>
<dbReference type="InterPro" id="IPR023346">
    <property type="entry name" value="Lysozyme-like_dom_sf"/>
</dbReference>
<reference evidence="2" key="1">
    <citation type="submission" date="2020-01" db="EMBL/GenBank/DDBJ databases">
        <authorList>
            <person name="Meier V. D."/>
            <person name="Meier V D."/>
        </authorList>
    </citation>
    <scope>NUCLEOTIDE SEQUENCE</scope>
    <source>
        <strain evidence="2">HLG_WM_MAG_03</strain>
    </source>
</reference>
<dbReference type="PANTHER" id="PTHR30163:SF9">
    <property type="entry name" value="MEMBRANE-BOUND LYTIC MUREIN TRANSGLYCOSYLASE B"/>
    <property type="match status" value="1"/>
</dbReference>
<evidence type="ECO:0000259" key="1">
    <source>
        <dbReference type="Pfam" id="PF13406"/>
    </source>
</evidence>
<dbReference type="GO" id="GO:0016798">
    <property type="term" value="F:hydrolase activity, acting on glycosyl bonds"/>
    <property type="evidence" value="ECO:0007669"/>
    <property type="project" value="UniProtKB-KW"/>
</dbReference>